<accession>A0AAD7ETY1</accession>
<organism evidence="1 2">
    <name type="scientific">Mycena albidolilacea</name>
    <dbReference type="NCBI Taxonomy" id="1033008"/>
    <lineage>
        <taxon>Eukaryota</taxon>
        <taxon>Fungi</taxon>
        <taxon>Dikarya</taxon>
        <taxon>Basidiomycota</taxon>
        <taxon>Agaricomycotina</taxon>
        <taxon>Agaricomycetes</taxon>
        <taxon>Agaricomycetidae</taxon>
        <taxon>Agaricales</taxon>
        <taxon>Marasmiineae</taxon>
        <taxon>Mycenaceae</taxon>
        <taxon>Mycena</taxon>
    </lineage>
</organism>
<dbReference type="AlphaFoldDB" id="A0AAD7ETY1"/>
<proteinExistence type="predicted"/>
<evidence type="ECO:0000313" key="2">
    <source>
        <dbReference type="Proteomes" id="UP001218218"/>
    </source>
</evidence>
<name>A0AAD7ETY1_9AGAR</name>
<protein>
    <submittedName>
        <fullName evidence="1">Uncharacterized protein</fullName>
    </submittedName>
</protein>
<gene>
    <name evidence="1" type="ORF">DFH08DRAFT_960075</name>
</gene>
<evidence type="ECO:0000313" key="1">
    <source>
        <dbReference type="EMBL" id="KAJ7348703.1"/>
    </source>
</evidence>
<reference evidence="1" key="1">
    <citation type="submission" date="2023-03" db="EMBL/GenBank/DDBJ databases">
        <title>Massive genome expansion in bonnet fungi (Mycena s.s.) driven by repeated elements and novel gene families across ecological guilds.</title>
        <authorList>
            <consortium name="Lawrence Berkeley National Laboratory"/>
            <person name="Harder C.B."/>
            <person name="Miyauchi S."/>
            <person name="Viragh M."/>
            <person name="Kuo A."/>
            <person name="Thoen E."/>
            <person name="Andreopoulos B."/>
            <person name="Lu D."/>
            <person name="Skrede I."/>
            <person name="Drula E."/>
            <person name="Henrissat B."/>
            <person name="Morin E."/>
            <person name="Kohler A."/>
            <person name="Barry K."/>
            <person name="LaButti K."/>
            <person name="Morin E."/>
            <person name="Salamov A."/>
            <person name="Lipzen A."/>
            <person name="Mereny Z."/>
            <person name="Hegedus B."/>
            <person name="Baldrian P."/>
            <person name="Stursova M."/>
            <person name="Weitz H."/>
            <person name="Taylor A."/>
            <person name="Grigoriev I.V."/>
            <person name="Nagy L.G."/>
            <person name="Martin F."/>
            <person name="Kauserud H."/>
        </authorList>
    </citation>
    <scope>NUCLEOTIDE SEQUENCE</scope>
    <source>
        <strain evidence="1">CBHHK002</strain>
    </source>
</reference>
<dbReference type="EMBL" id="JARIHO010000017">
    <property type="protein sequence ID" value="KAJ7348703.1"/>
    <property type="molecule type" value="Genomic_DNA"/>
</dbReference>
<comment type="caution">
    <text evidence="1">The sequence shown here is derived from an EMBL/GenBank/DDBJ whole genome shotgun (WGS) entry which is preliminary data.</text>
</comment>
<keyword evidence="2" id="KW-1185">Reference proteome</keyword>
<dbReference type="Proteomes" id="UP001218218">
    <property type="component" value="Unassembled WGS sequence"/>
</dbReference>
<sequence length="64" mass="6940">MTPAQSQPQQTHAAEQLTYPQFSRQDCDRTQFTAVAATYGAADSIVIGPGGHAVRPKILDILNR</sequence>